<evidence type="ECO:0000256" key="1">
    <source>
        <dbReference type="SAM" id="MobiDB-lite"/>
    </source>
</evidence>
<evidence type="ECO:0000313" key="2">
    <source>
        <dbReference type="EMBL" id="CAI8058419.1"/>
    </source>
</evidence>
<proteinExistence type="predicted"/>
<protein>
    <submittedName>
        <fullName evidence="2">Uncharacterized protein</fullName>
    </submittedName>
</protein>
<keyword evidence="3" id="KW-1185">Reference proteome</keyword>
<dbReference type="EMBL" id="CASHTH010004512">
    <property type="protein sequence ID" value="CAI8058419.1"/>
    <property type="molecule type" value="Genomic_DNA"/>
</dbReference>
<dbReference type="AlphaFoldDB" id="A0AA35XI61"/>
<comment type="caution">
    <text evidence="2">The sequence shown here is derived from an EMBL/GenBank/DDBJ whole genome shotgun (WGS) entry which is preliminary data.</text>
</comment>
<feature type="compositionally biased region" description="Basic residues" evidence="1">
    <location>
        <begin position="56"/>
        <end position="66"/>
    </location>
</feature>
<name>A0AA35XI61_GEOBA</name>
<dbReference type="Proteomes" id="UP001174909">
    <property type="component" value="Unassembled WGS sequence"/>
</dbReference>
<reference evidence="2" key="1">
    <citation type="submission" date="2023-03" db="EMBL/GenBank/DDBJ databases">
        <authorList>
            <person name="Steffen K."/>
            <person name="Cardenas P."/>
        </authorList>
    </citation>
    <scope>NUCLEOTIDE SEQUENCE</scope>
</reference>
<sequence>MKPQQVYNWFPFSHPLHLPLSRPHPVFRTRPPILCDSTHFHLARPPISDDPLLPHPHVKKQRKSRWTRNADKLK</sequence>
<organism evidence="2 3">
    <name type="scientific">Geodia barretti</name>
    <name type="common">Barrett's horny sponge</name>
    <dbReference type="NCBI Taxonomy" id="519541"/>
    <lineage>
        <taxon>Eukaryota</taxon>
        <taxon>Metazoa</taxon>
        <taxon>Porifera</taxon>
        <taxon>Demospongiae</taxon>
        <taxon>Heteroscleromorpha</taxon>
        <taxon>Tetractinellida</taxon>
        <taxon>Astrophorina</taxon>
        <taxon>Geodiidae</taxon>
        <taxon>Geodia</taxon>
    </lineage>
</organism>
<accession>A0AA35XI61</accession>
<gene>
    <name evidence="2" type="ORF">GBAR_LOCUS31767</name>
</gene>
<feature type="region of interest" description="Disordered" evidence="1">
    <location>
        <begin position="46"/>
        <end position="74"/>
    </location>
</feature>
<evidence type="ECO:0000313" key="3">
    <source>
        <dbReference type="Proteomes" id="UP001174909"/>
    </source>
</evidence>